<gene>
    <name evidence="3" type="ORF">PA27867_1200</name>
</gene>
<feature type="transmembrane region" description="Helical" evidence="2">
    <location>
        <begin position="194"/>
        <end position="215"/>
    </location>
</feature>
<accession>A0A1B1BI75</accession>
<dbReference type="PANTHER" id="PTHR36840">
    <property type="entry name" value="BLL5714 PROTEIN"/>
    <property type="match status" value="1"/>
</dbReference>
<dbReference type="PANTHER" id="PTHR36840:SF1">
    <property type="entry name" value="BLL5714 PROTEIN"/>
    <property type="match status" value="1"/>
</dbReference>
<dbReference type="KEGG" id="cart:PA27867_1200"/>
<sequence>MRSAGRIRDNGGVTRTSPPPPAATPAGRFGIRRNLLRPDDSEAADRVTYVELFFDLIFVFALTQLSRYLYENQSWEGALESAMLVLALWWLWVYTTWVTNWLDPAKLPVRGVVLGLSLVGFVVSVSIYESFGDRGIVFALAYTMLQLGRTAFMLLAVARHDPELRRTFVRILVWLALSSVFWVVGALLPLQYRLPLWLIALAIEYLSAGVGFRVPGLGASGVDQWDLSGPHIAERSALFVIIALGESLLVTGFAFVDKESSAESILGMLLAFGASVAMWWLYFDHSERAGAKAIAAAAEPGRIARLAYTYVHAVIIAGIVLTSVADKEVLSHPHAEMTLSTAVVLVGGPLLYVAGMLLFRLVVARELLVSYLVGIGALLVAFAAAFALTPLQLGAVTTGVLVIVAGWETVVRVRAGTDDKKAG</sequence>
<dbReference type="InterPro" id="IPR010640">
    <property type="entry name" value="Low_temperature_requirement_A"/>
</dbReference>
<feature type="transmembrane region" description="Helical" evidence="2">
    <location>
        <begin position="262"/>
        <end position="282"/>
    </location>
</feature>
<evidence type="ECO:0000256" key="1">
    <source>
        <dbReference type="SAM" id="MobiDB-lite"/>
    </source>
</evidence>
<feature type="transmembrane region" description="Helical" evidence="2">
    <location>
        <begin position="52"/>
        <end position="70"/>
    </location>
</feature>
<feature type="transmembrane region" description="Helical" evidence="2">
    <location>
        <begin position="134"/>
        <end position="156"/>
    </location>
</feature>
<evidence type="ECO:0000313" key="3">
    <source>
        <dbReference type="EMBL" id="ANP72166.1"/>
    </source>
</evidence>
<reference evidence="3 4" key="1">
    <citation type="submission" date="2016-06" db="EMBL/GenBank/DDBJ databases">
        <title>Genome sequencing of Cryobacterium arcticum PAMC 27867.</title>
        <authorList>
            <person name="Lee J."/>
            <person name="Kim O.-S."/>
        </authorList>
    </citation>
    <scope>NUCLEOTIDE SEQUENCE [LARGE SCALE GENOMIC DNA]</scope>
    <source>
        <strain evidence="3 4">PAMC 27867</strain>
    </source>
</reference>
<feature type="transmembrane region" description="Helical" evidence="2">
    <location>
        <begin position="236"/>
        <end position="256"/>
    </location>
</feature>
<feature type="transmembrane region" description="Helical" evidence="2">
    <location>
        <begin position="303"/>
        <end position="325"/>
    </location>
</feature>
<dbReference type="PATRIC" id="fig|670052.7.peg.1244"/>
<protein>
    <submittedName>
        <fullName evidence="3">Low temperature requirement A protein LtrA</fullName>
    </submittedName>
</protein>
<organism evidence="3 4">
    <name type="scientific">Cryobacterium arcticum</name>
    <dbReference type="NCBI Taxonomy" id="670052"/>
    <lineage>
        <taxon>Bacteria</taxon>
        <taxon>Bacillati</taxon>
        <taxon>Actinomycetota</taxon>
        <taxon>Actinomycetes</taxon>
        <taxon>Micrococcales</taxon>
        <taxon>Microbacteriaceae</taxon>
        <taxon>Cryobacterium</taxon>
    </lineage>
</organism>
<keyword evidence="2" id="KW-1133">Transmembrane helix</keyword>
<feature type="transmembrane region" description="Helical" evidence="2">
    <location>
        <begin position="337"/>
        <end position="359"/>
    </location>
</feature>
<feature type="transmembrane region" description="Helical" evidence="2">
    <location>
        <begin position="368"/>
        <end position="387"/>
    </location>
</feature>
<proteinExistence type="predicted"/>
<feature type="transmembrane region" description="Helical" evidence="2">
    <location>
        <begin position="168"/>
        <end position="188"/>
    </location>
</feature>
<dbReference type="AlphaFoldDB" id="A0A1B1BI75"/>
<name>A0A1B1BI75_9MICO</name>
<keyword evidence="2" id="KW-0812">Transmembrane</keyword>
<dbReference type="Proteomes" id="UP000092582">
    <property type="component" value="Chromosome 1"/>
</dbReference>
<dbReference type="Pfam" id="PF06772">
    <property type="entry name" value="LtrA"/>
    <property type="match status" value="1"/>
</dbReference>
<keyword evidence="2" id="KW-0472">Membrane</keyword>
<feature type="transmembrane region" description="Helical" evidence="2">
    <location>
        <begin position="82"/>
        <end position="102"/>
    </location>
</feature>
<feature type="transmembrane region" description="Helical" evidence="2">
    <location>
        <begin position="109"/>
        <end position="128"/>
    </location>
</feature>
<keyword evidence="4" id="KW-1185">Reference proteome</keyword>
<dbReference type="EMBL" id="CP016282">
    <property type="protein sequence ID" value="ANP72166.1"/>
    <property type="molecule type" value="Genomic_DNA"/>
</dbReference>
<dbReference type="STRING" id="670052.PA27867_1200"/>
<evidence type="ECO:0000256" key="2">
    <source>
        <dbReference type="SAM" id="Phobius"/>
    </source>
</evidence>
<evidence type="ECO:0000313" key="4">
    <source>
        <dbReference type="Proteomes" id="UP000092582"/>
    </source>
</evidence>
<feature type="region of interest" description="Disordered" evidence="1">
    <location>
        <begin position="1"/>
        <end position="28"/>
    </location>
</feature>
<feature type="transmembrane region" description="Helical" evidence="2">
    <location>
        <begin position="393"/>
        <end position="411"/>
    </location>
</feature>